<accession>A0AAV5VM37</accession>
<dbReference type="Proteomes" id="UP001432322">
    <property type="component" value="Unassembled WGS sequence"/>
</dbReference>
<keyword evidence="2" id="KW-1185">Reference proteome</keyword>
<organism evidence="1 2">
    <name type="scientific">Pristionchus fissidentatus</name>
    <dbReference type="NCBI Taxonomy" id="1538716"/>
    <lineage>
        <taxon>Eukaryota</taxon>
        <taxon>Metazoa</taxon>
        <taxon>Ecdysozoa</taxon>
        <taxon>Nematoda</taxon>
        <taxon>Chromadorea</taxon>
        <taxon>Rhabditida</taxon>
        <taxon>Rhabditina</taxon>
        <taxon>Diplogasteromorpha</taxon>
        <taxon>Diplogasteroidea</taxon>
        <taxon>Neodiplogasteridae</taxon>
        <taxon>Pristionchus</taxon>
    </lineage>
</organism>
<dbReference type="AlphaFoldDB" id="A0AAV5VM37"/>
<feature type="non-terminal residue" evidence="1">
    <location>
        <position position="135"/>
    </location>
</feature>
<feature type="non-terminal residue" evidence="1">
    <location>
        <position position="1"/>
    </location>
</feature>
<protein>
    <submittedName>
        <fullName evidence="1">Uncharacterized protein</fullName>
    </submittedName>
</protein>
<dbReference type="EMBL" id="BTSY01000003">
    <property type="protein sequence ID" value="GMT20630.1"/>
    <property type="molecule type" value="Genomic_DNA"/>
</dbReference>
<comment type="caution">
    <text evidence="1">The sequence shown here is derived from an EMBL/GenBank/DDBJ whole genome shotgun (WGS) entry which is preliminary data.</text>
</comment>
<evidence type="ECO:0000313" key="2">
    <source>
        <dbReference type="Proteomes" id="UP001432322"/>
    </source>
</evidence>
<sequence>RNFSLLNALLHNKDISGSELTLNWRGVFDEYNIRFLKEWLLKMPKTKSLRIEFEELRPTYHVHPSLDDALLYHLARNTAKLEISDIPGLYKTHVVTSIWELFLSTDLREVHLSTSTPVAKQLQVLYNNYYNPTFT</sequence>
<gene>
    <name evidence="1" type="ORF">PFISCL1PPCAC_11927</name>
</gene>
<evidence type="ECO:0000313" key="1">
    <source>
        <dbReference type="EMBL" id="GMT20630.1"/>
    </source>
</evidence>
<reference evidence="1" key="1">
    <citation type="submission" date="2023-10" db="EMBL/GenBank/DDBJ databases">
        <title>Genome assembly of Pristionchus species.</title>
        <authorList>
            <person name="Yoshida K."/>
            <person name="Sommer R.J."/>
        </authorList>
    </citation>
    <scope>NUCLEOTIDE SEQUENCE</scope>
    <source>
        <strain evidence="1">RS5133</strain>
    </source>
</reference>
<proteinExistence type="predicted"/>
<name>A0AAV5VM37_9BILA</name>